<keyword evidence="6 8" id="KW-0472">Membrane</keyword>
<gene>
    <name evidence="14" type="ORF">K0625_23980</name>
</gene>
<comment type="subcellular location">
    <subcellularLocation>
        <location evidence="1 8">Cell outer membrane</location>
        <topology evidence="1 8">Multi-pass membrane protein</topology>
    </subcellularLocation>
</comment>
<keyword evidence="15" id="KW-1185">Reference proteome</keyword>
<evidence type="ECO:0000313" key="15">
    <source>
        <dbReference type="Proteomes" id="UP001195963"/>
    </source>
</evidence>
<evidence type="ECO:0000256" key="1">
    <source>
        <dbReference type="ARBA" id="ARBA00004571"/>
    </source>
</evidence>
<dbReference type="InterPro" id="IPR000531">
    <property type="entry name" value="Beta-barrel_TonB"/>
</dbReference>
<dbReference type="InterPro" id="IPR036942">
    <property type="entry name" value="Beta-barrel_TonB_sf"/>
</dbReference>
<comment type="similarity">
    <text evidence="8 9">Belongs to the TonB-dependent receptor family.</text>
</comment>
<evidence type="ECO:0000256" key="9">
    <source>
        <dbReference type="RuleBase" id="RU003357"/>
    </source>
</evidence>
<comment type="caution">
    <text evidence="14">The sequence shown here is derived from an EMBL/GenBank/DDBJ whole genome shotgun (WGS) entry which is preliminary data.</text>
</comment>
<feature type="chain" id="PRO_5046622677" evidence="11">
    <location>
        <begin position="32"/>
        <end position="882"/>
    </location>
</feature>
<sequence length="882" mass="95874">MNTLSLTAKAVRSSFIVAAASTVALSGLAFAEEQQEGAKVERIEVTGSRIKQVDMENASPITVLTAEDIKLSGEATVADVLNNSSVNSFGSWRGTSGYGSGGAATSSVQMRGLDAKYTLVLLDGRRMPGTSSSSGAAADTSRIPMAIVERIEILREGASAVYGSDAVAGVINIVTKKDFEGLNFTYDSELPSVEGGDANRFTVTSGYSNEKGNITLTFEHYKADAVWDKDIWKFDDPTYFDYSSYSSVPNGKGDSGWISNSASCNEADNTYDSTDGNNSGRCLYSYGEVTKLFGDMEQNSVLSNFNYELSENLQFRGRASASLSETDTRYAGTPVSTNKPTMSASNAYNPAGEDLTLYMRSAQQGERDAHTEINSIDFFGGLVGYIDVGNGLDWEVNGQYSRSTTNVFNENLINDDIVQTLIDSEEYDIFNTTGMSYGDWNAMMTDLYGQAAHTGLYQAQFNSKQIDGLISTTLVESGEFTLAGVIGAEYEMVDFAQKSDPQSASGKVSGGSGGDDVDATRDRMSAFMELKANLPYNIDLNAAVRYDNYDQEGDVGANLVSGSFDNVSPQLGIAWRPVDSLLVRASWGESFRAPNMGEMFSSQALSFSTADDNLWCDAGNNAEKDPVYCATGGSQHKTWFGGNPELKPEEGESFTTGVVWNVTDSLALELSYYDLTLDNQIAATSLTRLLKDEMDNGSSDAIVRDEEGKIDVAYSFDRNMASLETSGFDFKATYTLETGFGDFGVKGEMGYVEEFSQTTAAGEEPFDYAGLQDYPEFRGNVNLAWTLGDMSAAWTTYYIGAQDSGNEEFGTDYLADIPSYFKHNVQFSYTHDWNGSLTLGVNNLFDEEAPSFYDGTVGWRDVNTGLYDVLGRTVFFKIQQSF</sequence>
<keyword evidence="4 8" id="KW-0812">Transmembrane</keyword>
<keyword evidence="3 8" id="KW-1134">Transmembrane beta strand</keyword>
<protein>
    <submittedName>
        <fullName evidence="14">TonB-dependent receptor</fullName>
    </submittedName>
</protein>
<dbReference type="InterPro" id="IPR039426">
    <property type="entry name" value="TonB-dep_rcpt-like"/>
</dbReference>
<evidence type="ECO:0000256" key="4">
    <source>
        <dbReference type="ARBA" id="ARBA00022692"/>
    </source>
</evidence>
<evidence type="ECO:0000256" key="5">
    <source>
        <dbReference type="ARBA" id="ARBA00023077"/>
    </source>
</evidence>
<dbReference type="Pfam" id="PF00593">
    <property type="entry name" value="TonB_dep_Rec_b-barrel"/>
    <property type="match status" value="1"/>
</dbReference>
<proteinExistence type="inferred from homology"/>
<evidence type="ECO:0000256" key="6">
    <source>
        <dbReference type="ARBA" id="ARBA00023136"/>
    </source>
</evidence>
<keyword evidence="2 8" id="KW-0813">Transport</keyword>
<feature type="region of interest" description="Disordered" evidence="10">
    <location>
        <begin position="326"/>
        <end position="346"/>
    </location>
</feature>
<dbReference type="InterPro" id="IPR012910">
    <property type="entry name" value="Plug_dom"/>
</dbReference>
<keyword evidence="14" id="KW-0675">Receptor</keyword>
<dbReference type="Pfam" id="PF07715">
    <property type="entry name" value="Plug"/>
    <property type="match status" value="1"/>
</dbReference>
<evidence type="ECO:0000256" key="7">
    <source>
        <dbReference type="ARBA" id="ARBA00023237"/>
    </source>
</evidence>
<dbReference type="Proteomes" id="UP001195963">
    <property type="component" value="Unassembled WGS sequence"/>
</dbReference>
<accession>A0ABS7EAD6</accession>
<evidence type="ECO:0000256" key="2">
    <source>
        <dbReference type="ARBA" id="ARBA00022448"/>
    </source>
</evidence>
<evidence type="ECO:0000259" key="13">
    <source>
        <dbReference type="Pfam" id="PF07715"/>
    </source>
</evidence>
<evidence type="ECO:0000256" key="10">
    <source>
        <dbReference type="SAM" id="MobiDB-lite"/>
    </source>
</evidence>
<dbReference type="PANTHER" id="PTHR47234:SF2">
    <property type="entry name" value="TONB-DEPENDENT RECEPTOR"/>
    <property type="match status" value="1"/>
</dbReference>
<dbReference type="SUPFAM" id="SSF56935">
    <property type="entry name" value="Porins"/>
    <property type="match status" value="1"/>
</dbReference>
<reference evidence="14 15" key="1">
    <citation type="submission" date="2021-07" db="EMBL/GenBank/DDBJ databases">
        <title>Shewanella sp. nov, isolated from SCS.</title>
        <authorList>
            <person name="Cao W.R."/>
        </authorList>
    </citation>
    <scope>NUCLEOTIDE SEQUENCE [LARGE SCALE GENOMIC DNA]</scope>
    <source>
        <strain evidence="14 15">NR704-98</strain>
    </source>
</reference>
<dbReference type="PANTHER" id="PTHR47234">
    <property type="match status" value="1"/>
</dbReference>
<evidence type="ECO:0000313" key="14">
    <source>
        <dbReference type="EMBL" id="MBW8186671.1"/>
    </source>
</evidence>
<dbReference type="PROSITE" id="PS52016">
    <property type="entry name" value="TONB_DEPENDENT_REC_3"/>
    <property type="match status" value="1"/>
</dbReference>
<organism evidence="14 15">
    <name type="scientific">Shewanella nanhaiensis</name>
    <dbReference type="NCBI Taxonomy" id="2864872"/>
    <lineage>
        <taxon>Bacteria</taxon>
        <taxon>Pseudomonadati</taxon>
        <taxon>Pseudomonadota</taxon>
        <taxon>Gammaproteobacteria</taxon>
        <taxon>Alteromonadales</taxon>
        <taxon>Shewanellaceae</taxon>
        <taxon>Shewanella</taxon>
    </lineage>
</organism>
<feature type="domain" description="TonB-dependent receptor plug" evidence="13">
    <location>
        <begin position="55"/>
        <end position="170"/>
    </location>
</feature>
<evidence type="ECO:0000256" key="3">
    <source>
        <dbReference type="ARBA" id="ARBA00022452"/>
    </source>
</evidence>
<dbReference type="Gene3D" id="2.40.170.20">
    <property type="entry name" value="TonB-dependent receptor, beta-barrel domain"/>
    <property type="match status" value="1"/>
</dbReference>
<keyword evidence="5 9" id="KW-0798">TonB box</keyword>
<keyword evidence="11" id="KW-0732">Signal</keyword>
<dbReference type="RefSeq" id="WP_220111877.1">
    <property type="nucleotide sequence ID" value="NZ_JAHZST010000035.1"/>
</dbReference>
<evidence type="ECO:0000259" key="12">
    <source>
        <dbReference type="Pfam" id="PF00593"/>
    </source>
</evidence>
<dbReference type="EMBL" id="JAHZST010000035">
    <property type="protein sequence ID" value="MBW8186671.1"/>
    <property type="molecule type" value="Genomic_DNA"/>
</dbReference>
<dbReference type="CDD" id="cd01347">
    <property type="entry name" value="ligand_gated_channel"/>
    <property type="match status" value="1"/>
</dbReference>
<evidence type="ECO:0000256" key="11">
    <source>
        <dbReference type="SAM" id="SignalP"/>
    </source>
</evidence>
<dbReference type="InterPro" id="IPR037066">
    <property type="entry name" value="Plug_dom_sf"/>
</dbReference>
<feature type="compositionally biased region" description="Polar residues" evidence="10">
    <location>
        <begin position="334"/>
        <end position="346"/>
    </location>
</feature>
<dbReference type="Gene3D" id="2.170.130.10">
    <property type="entry name" value="TonB-dependent receptor, plug domain"/>
    <property type="match status" value="1"/>
</dbReference>
<name>A0ABS7EAD6_9GAMM</name>
<feature type="domain" description="TonB-dependent receptor-like beta-barrel" evidence="12">
    <location>
        <begin position="452"/>
        <end position="844"/>
    </location>
</feature>
<evidence type="ECO:0000256" key="8">
    <source>
        <dbReference type="PROSITE-ProRule" id="PRU01360"/>
    </source>
</evidence>
<feature type="signal peptide" evidence="11">
    <location>
        <begin position="1"/>
        <end position="31"/>
    </location>
</feature>
<keyword evidence="7 8" id="KW-0998">Cell outer membrane</keyword>